<dbReference type="PANTHER" id="PTHR33116:SF78">
    <property type="entry name" value="OS12G0587133 PROTEIN"/>
    <property type="match status" value="1"/>
</dbReference>
<proteinExistence type="predicted"/>
<comment type="caution">
    <text evidence="2">The sequence shown here is derived from an EMBL/GenBank/DDBJ whole genome shotgun (WGS) entry which is preliminary data.</text>
</comment>
<dbReference type="InterPro" id="IPR000477">
    <property type="entry name" value="RT_dom"/>
</dbReference>
<accession>A0A6L2NWL3</accession>
<feature type="domain" description="Reverse transcriptase" evidence="1">
    <location>
        <begin position="1"/>
        <end position="125"/>
    </location>
</feature>
<organism evidence="2">
    <name type="scientific">Tanacetum cinerariifolium</name>
    <name type="common">Dalmatian daisy</name>
    <name type="synonym">Chrysanthemum cinerariifolium</name>
    <dbReference type="NCBI Taxonomy" id="118510"/>
    <lineage>
        <taxon>Eukaryota</taxon>
        <taxon>Viridiplantae</taxon>
        <taxon>Streptophyta</taxon>
        <taxon>Embryophyta</taxon>
        <taxon>Tracheophyta</taxon>
        <taxon>Spermatophyta</taxon>
        <taxon>Magnoliopsida</taxon>
        <taxon>eudicotyledons</taxon>
        <taxon>Gunneridae</taxon>
        <taxon>Pentapetalae</taxon>
        <taxon>asterids</taxon>
        <taxon>campanulids</taxon>
        <taxon>Asterales</taxon>
        <taxon>Asteraceae</taxon>
        <taxon>Asteroideae</taxon>
        <taxon>Anthemideae</taxon>
        <taxon>Anthemidinae</taxon>
        <taxon>Tanacetum</taxon>
    </lineage>
</organism>
<dbReference type="Pfam" id="PF00078">
    <property type="entry name" value="RVT_1"/>
    <property type="match status" value="1"/>
</dbReference>
<sequence length="222" mass="24907">MEHRLRQADPLSLFLFIIVMESIHISILEACNKGIFKGLSLEDGSNIFLLQYADDALFFGEWSLVNIKCLIQVLKCFGEASGLKVNLSKSSIYGVGVQYSEVESISAAFNCKCDSLPFVYLGLPVGKRMNRINSWMEVIDRFQKRLTTWKARSLFIGGRLTHTTAILGNLPTYYISIFCALIGEVEVQGPFLVGILGLLDAKEDKCAWLENSWRLYSSSVKT</sequence>
<dbReference type="PANTHER" id="PTHR33116">
    <property type="entry name" value="REVERSE TRANSCRIPTASE ZINC-BINDING DOMAIN-CONTAINING PROTEIN-RELATED-RELATED"/>
    <property type="match status" value="1"/>
</dbReference>
<dbReference type="EMBL" id="BKCJ010009957">
    <property type="protein sequence ID" value="GEU89402.1"/>
    <property type="molecule type" value="Genomic_DNA"/>
</dbReference>
<gene>
    <name evidence="2" type="ORF">Tci_061380</name>
</gene>
<evidence type="ECO:0000259" key="1">
    <source>
        <dbReference type="PROSITE" id="PS50878"/>
    </source>
</evidence>
<dbReference type="PROSITE" id="PS50878">
    <property type="entry name" value="RT_POL"/>
    <property type="match status" value="1"/>
</dbReference>
<name>A0A6L2NWL3_TANCI</name>
<dbReference type="AlphaFoldDB" id="A0A6L2NWL3"/>
<evidence type="ECO:0000313" key="2">
    <source>
        <dbReference type="EMBL" id="GEU89402.1"/>
    </source>
</evidence>
<reference evidence="2" key="1">
    <citation type="journal article" date="2019" name="Sci. Rep.">
        <title>Draft genome of Tanacetum cinerariifolium, the natural source of mosquito coil.</title>
        <authorList>
            <person name="Yamashiro T."/>
            <person name="Shiraishi A."/>
            <person name="Satake H."/>
            <person name="Nakayama K."/>
        </authorList>
    </citation>
    <scope>NUCLEOTIDE SEQUENCE</scope>
</reference>
<protein>
    <submittedName>
        <fullName evidence="2">Arginine repressor C-terminal-like domain-containing protein</fullName>
    </submittedName>
</protein>